<protein>
    <submittedName>
        <fullName evidence="11">Transcriptional regulatory protein ZraR</fullName>
    </submittedName>
</protein>
<dbReference type="Pfam" id="PF00072">
    <property type="entry name" value="Response_reg"/>
    <property type="match status" value="1"/>
</dbReference>
<organism evidence="11 12">
    <name type="scientific">Pontiella desulfatans</name>
    <dbReference type="NCBI Taxonomy" id="2750659"/>
    <lineage>
        <taxon>Bacteria</taxon>
        <taxon>Pseudomonadati</taxon>
        <taxon>Kiritimatiellota</taxon>
        <taxon>Kiritimatiellia</taxon>
        <taxon>Kiritimatiellales</taxon>
        <taxon>Pontiellaceae</taxon>
        <taxon>Pontiella</taxon>
    </lineage>
</organism>
<dbReference type="InterPro" id="IPR003593">
    <property type="entry name" value="AAA+_ATPase"/>
</dbReference>
<dbReference type="PROSITE" id="PS00676">
    <property type="entry name" value="SIGMA54_INTERACT_2"/>
    <property type="match status" value="1"/>
</dbReference>
<dbReference type="Proteomes" id="UP000366872">
    <property type="component" value="Unassembled WGS sequence"/>
</dbReference>
<dbReference type="InterPro" id="IPR027417">
    <property type="entry name" value="P-loop_NTPase"/>
</dbReference>
<dbReference type="Gene3D" id="3.40.50.300">
    <property type="entry name" value="P-loop containing nucleotide triphosphate hydrolases"/>
    <property type="match status" value="1"/>
</dbReference>
<dbReference type="GO" id="GO:0005524">
    <property type="term" value="F:ATP binding"/>
    <property type="evidence" value="ECO:0007669"/>
    <property type="project" value="UniProtKB-KW"/>
</dbReference>
<dbReference type="InterPro" id="IPR002197">
    <property type="entry name" value="HTH_Fis"/>
</dbReference>
<dbReference type="InterPro" id="IPR002078">
    <property type="entry name" value="Sigma_54_int"/>
</dbReference>
<evidence type="ECO:0000256" key="3">
    <source>
        <dbReference type="ARBA" id="ARBA00022840"/>
    </source>
</evidence>
<dbReference type="AlphaFoldDB" id="A0A6C2U9F5"/>
<dbReference type="InterPro" id="IPR025662">
    <property type="entry name" value="Sigma_54_int_dom_ATP-bd_1"/>
</dbReference>
<dbReference type="PANTHER" id="PTHR32071:SF122">
    <property type="entry name" value="SIGMA FACTOR"/>
    <property type="match status" value="1"/>
</dbReference>
<dbReference type="PROSITE" id="PS00688">
    <property type="entry name" value="SIGMA54_INTERACT_3"/>
    <property type="match status" value="1"/>
</dbReference>
<dbReference type="InterPro" id="IPR011006">
    <property type="entry name" value="CheY-like_superfamily"/>
</dbReference>
<reference evidence="11 12" key="1">
    <citation type="submission" date="2019-04" db="EMBL/GenBank/DDBJ databases">
        <authorList>
            <person name="Van Vliet M D."/>
        </authorList>
    </citation>
    <scope>NUCLEOTIDE SEQUENCE [LARGE SCALE GENOMIC DNA]</scope>
    <source>
        <strain evidence="11 12">F1</strain>
    </source>
</reference>
<dbReference type="InterPro" id="IPR001789">
    <property type="entry name" value="Sig_transdc_resp-reg_receiver"/>
</dbReference>
<dbReference type="FunFam" id="3.40.50.300:FF:000006">
    <property type="entry name" value="DNA-binding transcriptional regulator NtrC"/>
    <property type="match status" value="1"/>
</dbReference>
<keyword evidence="3" id="KW-0067">ATP-binding</keyword>
<dbReference type="Gene3D" id="3.40.50.2300">
    <property type="match status" value="1"/>
</dbReference>
<keyword evidence="12" id="KW-1185">Reference proteome</keyword>
<dbReference type="PRINTS" id="PR01590">
    <property type="entry name" value="HTHFIS"/>
</dbReference>
<dbReference type="Gene3D" id="1.10.10.60">
    <property type="entry name" value="Homeodomain-like"/>
    <property type="match status" value="1"/>
</dbReference>
<dbReference type="InterPro" id="IPR025943">
    <property type="entry name" value="Sigma_54_int_dom_ATP-bd_2"/>
</dbReference>
<evidence type="ECO:0000256" key="8">
    <source>
        <dbReference type="PROSITE-ProRule" id="PRU00169"/>
    </source>
</evidence>
<dbReference type="SMART" id="SM00448">
    <property type="entry name" value="REC"/>
    <property type="match status" value="1"/>
</dbReference>
<dbReference type="GO" id="GO:0043565">
    <property type="term" value="F:sequence-specific DNA binding"/>
    <property type="evidence" value="ECO:0007669"/>
    <property type="project" value="InterPro"/>
</dbReference>
<dbReference type="SUPFAM" id="SSF52540">
    <property type="entry name" value="P-loop containing nucleoside triphosphate hydrolases"/>
    <property type="match status" value="1"/>
</dbReference>
<dbReference type="Pfam" id="PF02954">
    <property type="entry name" value="HTH_8"/>
    <property type="match status" value="1"/>
</dbReference>
<keyword evidence="4" id="KW-0902">Two-component regulatory system</keyword>
<evidence type="ECO:0000313" key="12">
    <source>
        <dbReference type="Proteomes" id="UP000366872"/>
    </source>
</evidence>
<evidence type="ECO:0000256" key="6">
    <source>
        <dbReference type="ARBA" id="ARBA00023125"/>
    </source>
</evidence>
<feature type="modified residue" description="4-aspartylphosphate" evidence="8">
    <location>
        <position position="53"/>
    </location>
</feature>
<gene>
    <name evidence="11" type="primary">zraR_2</name>
    <name evidence="11" type="ORF">PDESU_05319</name>
</gene>
<dbReference type="Gene3D" id="1.10.8.60">
    <property type="match status" value="1"/>
</dbReference>
<evidence type="ECO:0000259" key="9">
    <source>
        <dbReference type="PROSITE" id="PS50045"/>
    </source>
</evidence>
<keyword evidence="1 8" id="KW-0597">Phosphoprotein</keyword>
<name>A0A6C2U9F5_PONDE</name>
<keyword evidence="6" id="KW-0238">DNA-binding</keyword>
<keyword evidence="2" id="KW-0547">Nucleotide-binding</keyword>
<dbReference type="InterPro" id="IPR009057">
    <property type="entry name" value="Homeodomain-like_sf"/>
</dbReference>
<keyword evidence="5" id="KW-0805">Transcription regulation</keyword>
<dbReference type="SUPFAM" id="SSF52172">
    <property type="entry name" value="CheY-like"/>
    <property type="match status" value="1"/>
</dbReference>
<dbReference type="GO" id="GO:0006355">
    <property type="term" value="P:regulation of DNA-templated transcription"/>
    <property type="evidence" value="ECO:0007669"/>
    <property type="project" value="InterPro"/>
</dbReference>
<sequence length="449" mass="49870">MSKPTVLIVDDEKSARDGLVRALRRDYLVFAAENGAAALEILSAQRIDVLLSDVRMPGMDGIALMRRALANHPELTVIILTAYGDVELAVEAMKHGATDFMTKPINLDKLELVLGRVLKAKRIELENEQLKVQLDSKYGLENIIGRSSAMQEVFDTIRQVAQSRATVLIQGESGTGKELVAKAIHQLSPRSKGAFVAVHCAALSQNILESELFGHEKGAFTGAMERRVGRFEKADGGSLFLDEISEIDASVQVKILRALEERQVERVGGDTPVDVDTRLIAATNRDLKTMVDEGDFREDLFYRLYVVVITLPPLRDRQDDILLLLNHYLAVFNEENGKRIEGFTPAAYEMLSAYGWPGNIRELRNLVERMVVLARGTVLDVADIPAQVREQAQGGGDVKIDAELTVDEMEKRMVIQALEKTGGNRTKAAERLGISRRTLHRKLNQYEIG</sequence>
<dbReference type="Pfam" id="PF25601">
    <property type="entry name" value="AAA_lid_14"/>
    <property type="match status" value="1"/>
</dbReference>
<evidence type="ECO:0000256" key="5">
    <source>
        <dbReference type="ARBA" id="ARBA00023015"/>
    </source>
</evidence>
<evidence type="ECO:0000256" key="7">
    <source>
        <dbReference type="ARBA" id="ARBA00023163"/>
    </source>
</evidence>
<evidence type="ECO:0000256" key="2">
    <source>
        <dbReference type="ARBA" id="ARBA00022741"/>
    </source>
</evidence>
<dbReference type="InterPro" id="IPR058031">
    <property type="entry name" value="AAA_lid_NorR"/>
</dbReference>
<feature type="domain" description="Sigma-54 factor interaction" evidence="9">
    <location>
        <begin position="143"/>
        <end position="372"/>
    </location>
</feature>
<dbReference type="CDD" id="cd00009">
    <property type="entry name" value="AAA"/>
    <property type="match status" value="1"/>
</dbReference>
<dbReference type="FunFam" id="3.40.50.2300:FF:000018">
    <property type="entry name" value="DNA-binding transcriptional regulator NtrC"/>
    <property type="match status" value="1"/>
</dbReference>
<dbReference type="PROSITE" id="PS50045">
    <property type="entry name" value="SIGMA54_INTERACT_4"/>
    <property type="match status" value="1"/>
</dbReference>
<dbReference type="Pfam" id="PF00158">
    <property type="entry name" value="Sigma54_activat"/>
    <property type="match status" value="1"/>
</dbReference>
<keyword evidence="7" id="KW-0804">Transcription</keyword>
<evidence type="ECO:0000259" key="10">
    <source>
        <dbReference type="PROSITE" id="PS50110"/>
    </source>
</evidence>
<accession>A0A6C2U9F5</accession>
<evidence type="ECO:0000256" key="1">
    <source>
        <dbReference type="ARBA" id="ARBA00022553"/>
    </source>
</evidence>
<proteinExistence type="predicted"/>
<dbReference type="GO" id="GO:0000160">
    <property type="term" value="P:phosphorelay signal transduction system"/>
    <property type="evidence" value="ECO:0007669"/>
    <property type="project" value="UniProtKB-KW"/>
</dbReference>
<dbReference type="InterPro" id="IPR025944">
    <property type="entry name" value="Sigma_54_int_dom_CS"/>
</dbReference>
<dbReference type="SMART" id="SM00382">
    <property type="entry name" value="AAA"/>
    <property type="match status" value="1"/>
</dbReference>
<evidence type="ECO:0000313" key="11">
    <source>
        <dbReference type="EMBL" id="VGO16728.1"/>
    </source>
</evidence>
<dbReference type="RefSeq" id="WP_136082253.1">
    <property type="nucleotide sequence ID" value="NZ_CAAHFG010000004.1"/>
</dbReference>
<evidence type="ECO:0000256" key="4">
    <source>
        <dbReference type="ARBA" id="ARBA00023012"/>
    </source>
</evidence>
<dbReference type="PROSITE" id="PS00675">
    <property type="entry name" value="SIGMA54_INTERACT_1"/>
    <property type="match status" value="1"/>
</dbReference>
<dbReference type="PROSITE" id="PS50110">
    <property type="entry name" value="RESPONSE_REGULATORY"/>
    <property type="match status" value="1"/>
</dbReference>
<dbReference type="EMBL" id="CAAHFG010000004">
    <property type="protein sequence ID" value="VGO16728.1"/>
    <property type="molecule type" value="Genomic_DNA"/>
</dbReference>
<dbReference type="SUPFAM" id="SSF46689">
    <property type="entry name" value="Homeodomain-like"/>
    <property type="match status" value="1"/>
</dbReference>
<feature type="domain" description="Response regulatory" evidence="10">
    <location>
        <begin position="5"/>
        <end position="118"/>
    </location>
</feature>
<dbReference type="PANTHER" id="PTHR32071">
    <property type="entry name" value="TRANSCRIPTIONAL REGULATORY PROTEIN"/>
    <property type="match status" value="1"/>
</dbReference>